<dbReference type="InterPro" id="IPR036259">
    <property type="entry name" value="MFS_trans_sf"/>
</dbReference>
<keyword evidence="11" id="KW-1185">Reference proteome</keyword>
<proteinExistence type="predicted"/>
<organism evidence="10 11">
    <name type="scientific">Nocardioides scoriae</name>
    <dbReference type="NCBI Taxonomy" id="642780"/>
    <lineage>
        <taxon>Bacteria</taxon>
        <taxon>Bacillati</taxon>
        <taxon>Actinomycetota</taxon>
        <taxon>Actinomycetes</taxon>
        <taxon>Propionibacteriales</taxon>
        <taxon>Nocardioidaceae</taxon>
        <taxon>Nocardioides</taxon>
    </lineage>
</organism>
<dbReference type="Gene3D" id="1.20.1250.20">
    <property type="entry name" value="MFS general substrate transporter like domains"/>
    <property type="match status" value="1"/>
</dbReference>
<dbReference type="PROSITE" id="PS50850">
    <property type="entry name" value="MFS"/>
    <property type="match status" value="1"/>
</dbReference>
<feature type="transmembrane region" description="Helical" evidence="8">
    <location>
        <begin position="218"/>
        <end position="237"/>
    </location>
</feature>
<dbReference type="SUPFAM" id="SSF103473">
    <property type="entry name" value="MFS general substrate transporter"/>
    <property type="match status" value="1"/>
</dbReference>
<feature type="transmembrane region" description="Helical" evidence="8">
    <location>
        <begin position="314"/>
        <end position="332"/>
    </location>
</feature>
<dbReference type="InterPro" id="IPR020846">
    <property type="entry name" value="MFS_dom"/>
</dbReference>
<keyword evidence="2" id="KW-0813">Transport</keyword>
<evidence type="ECO:0000313" key="10">
    <source>
        <dbReference type="EMBL" id="SDS50155.1"/>
    </source>
</evidence>
<dbReference type="PANTHER" id="PTHR42718:SF42">
    <property type="entry name" value="EXPORT PROTEIN"/>
    <property type="match status" value="1"/>
</dbReference>
<feature type="domain" description="Major facilitator superfamily (MFS) profile" evidence="9">
    <location>
        <begin position="27"/>
        <end position="476"/>
    </location>
</feature>
<feature type="transmembrane region" description="Helical" evidence="8">
    <location>
        <begin position="283"/>
        <end position="308"/>
    </location>
</feature>
<feature type="transmembrane region" description="Helical" evidence="8">
    <location>
        <begin position="243"/>
        <end position="262"/>
    </location>
</feature>
<dbReference type="GO" id="GO:0022857">
    <property type="term" value="F:transmembrane transporter activity"/>
    <property type="evidence" value="ECO:0007669"/>
    <property type="project" value="InterPro"/>
</dbReference>
<evidence type="ECO:0000256" key="4">
    <source>
        <dbReference type="ARBA" id="ARBA00022692"/>
    </source>
</evidence>
<keyword evidence="6 8" id="KW-0472">Membrane</keyword>
<feature type="transmembrane region" description="Helical" evidence="8">
    <location>
        <begin position="151"/>
        <end position="173"/>
    </location>
</feature>
<keyword evidence="5 8" id="KW-1133">Transmembrane helix</keyword>
<feature type="transmembrane region" description="Helical" evidence="8">
    <location>
        <begin position="118"/>
        <end position="139"/>
    </location>
</feature>
<accession>A0A1H1SQB5</accession>
<feature type="transmembrane region" description="Helical" evidence="8">
    <location>
        <begin position="375"/>
        <end position="401"/>
    </location>
</feature>
<dbReference type="Gene3D" id="1.20.1720.10">
    <property type="entry name" value="Multidrug resistance protein D"/>
    <property type="match status" value="1"/>
</dbReference>
<keyword evidence="4 8" id="KW-0812">Transmembrane</keyword>
<gene>
    <name evidence="10" type="ORF">SAMN04488570_2019</name>
</gene>
<feature type="region of interest" description="Disordered" evidence="7">
    <location>
        <begin position="478"/>
        <end position="511"/>
    </location>
</feature>
<feature type="transmembrane region" description="Helical" evidence="8">
    <location>
        <begin position="26"/>
        <end position="49"/>
    </location>
</feature>
<feature type="transmembrane region" description="Helical" evidence="8">
    <location>
        <begin position="344"/>
        <end position="363"/>
    </location>
</feature>
<dbReference type="Pfam" id="PF07690">
    <property type="entry name" value="MFS_1"/>
    <property type="match status" value="1"/>
</dbReference>
<evidence type="ECO:0000256" key="1">
    <source>
        <dbReference type="ARBA" id="ARBA00004651"/>
    </source>
</evidence>
<evidence type="ECO:0000256" key="5">
    <source>
        <dbReference type="ARBA" id="ARBA00022989"/>
    </source>
</evidence>
<keyword evidence="3" id="KW-1003">Cell membrane</keyword>
<dbReference type="Proteomes" id="UP000198859">
    <property type="component" value="Chromosome I"/>
</dbReference>
<dbReference type="GO" id="GO:0005886">
    <property type="term" value="C:plasma membrane"/>
    <property type="evidence" value="ECO:0007669"/>
    <property type="project" value="UniProtKB-SubCell"/>
</dbReference>
<dbReference type="NCBIfam" id="TIGR00711">
    <property type="entry name" value="efflux_EmrB"/>
    <property type="match status" value="1"/>
</dbReference>
<feature type="transmembrane region" description="Helical" evidence="8">
    <location>
        <begin position="93"/>
        <end position="112"/>
    </location>
</feature>
<name>A0A1H1SQB5_9ACTN</name>
<dbReference type="STRING" id="642780.SAMN04488570_2019"/>
<evidence type="ECO:0000256" key="2">
    <source>
        <dbReference type="ARBA" id="ARBA00022448"/>
    </source>
</evidence>
<feature type="transmembrane region" description="Helical" evidence="8">
    <location>
        <begin position="69"/>
        <end position="86"/>
    </location>
</feature>
<sequence>MSRPDPAPAATGPEEPLRWGEARARWVLGATVLGAALTFIDGTVVNLALPHLAEDLGAGSQSLTWVVKGYTLALASLVLLGGALGDRLGRRRTYVVGVVGFAAASLACGLAPSVEVLVAARVVQGVAAALLTPGSLALLQAGFAPEDRSRAIGAWSGLTGVAGAIGPFLGGWIIEVADWRWAFLVNLPVAAVVVVVTRRHVPESRPVGDGAPLDYPGAGLLVVALGTLTFALTAWSGAPFLDLRVGGMLLASLVVGAVFLAVEHRSSSPLVPTRLFGSRVFVVANLATFLVYAALGALFFSLGLVLQVGAGRSPLAAGLALMPVTLLMLLLSGRVGVLMERRGARLPMALGPLLAALGVGLLTTLDADVDYVSGVLLPMTVFGAGLTLLVTPLTATVLAAAPDDAVGLASGVNNAVARTSGLLAVAAVPLVAGLGGTALTDPERVVAGFGAVAWWCVGLLLAASLLAAVGVPGRSGTLRKGAERPAAHHCATSAPPPGVRPVAEQEPFTAS</sequence>
<feature type="transmembrane region" description="Helical" evidence="8">
    <location>
        <begin position="452"/>
        <end position="471"/>
    </location>
</feature>
<evidence type="ECO:0000256" key="3">
    <source>
        <dbReference type="ARBA" id="ARBA00022475"/>
    </source>
</evidence>
<dbReference type="EMBL" id="LT629757">
    <property type="protein sequence ID" value="SDS50155.1"/>
    <property type="molecule type" value="Genomic_DNA"/>
</dbReference>
<evidence type="ECO:0000256" key="6">
    <source>
        <dbReference type="ARBA" id="ARBA00023136"/>
    </source>
</evidence>
<dbReference type="AlphaFoldDB" id="A0A1H1SQB5"/>
<dbReference type="PANTHER" id="PTHR42718">
    <property type="entry name" value="MAJOR FACILITATOR SUPERFAMILY MULTIDRUG TRANSPORTER MFSC"/>
    <property type="match status" value="1"/>
</dbReference>
<protein>
    <submittedName>
        <fullName evidence="10">Drug resistance transporter, EmrB/QacA subfamily</fullName>
    </submittedName>
</protein>
<dbReference type="CDD" id="cd17321">
    <property type="entry name" value="MFS_MMR_MDR_like"/>
    <property type="match status" value="1"/>
</dbReference>
<feature type="transmembrane region" description="Helical" evidence="8">
    <location>
        <begin position="179"/>
        <end position="197"/>
    </location>
</feature>
<dbReference type="OrthoDB" id="7375466at2"/>
<dbReference type="RefSeq" id="WP_091729104.1">
    <property type="nucleotide sequence ID" value="NZ_LT629757.1"/>
</dbReference>
<feature type="transmembrane region" description="Helical" evidence="8">
    <location>
        <begin position="422"/>
        <end position="440"/>
    </location>
</feature>
<evidence type="ECO:0000259" key="9">
    <source>
        <dbReference type="PROSITE" id="PS50850"/>
    </source>
</evidence>
<evidence type="ECO:0000256" key="8">
    <source>
        <dbReference type="SAM" id="Phobius"/>
    </source>
</evidence>
<evidence type="ECO:0000256" key="7">
    <source>
        <dbReference type="SAM" id="MobiDB-lite"/>
    </source>
</evidence>
<evidence type="ECO:0000313" key="11">
    <source>
        <dbReference type="Proteomes" id="UP000198859"/>
    </source>
</evidence>
<comment type="subcellular location">
    <subcellularLocation>
        <location evidence="1">Cell membrane</location>
        <topology evidence="1">Multi-pass membrane protein</topology>
    </subcellularLocation>
</comment>
<dbReference type="InterPro" id="IPR004638">
    <property type="entry name" value="EmrB-like"/>
</dbReference>
<dbReference type="InterPro" id="IPR011701">
    <property type="entry name" value="MFS"/>
</dbReference>
<reference evidence="11" key="1">
    <citation type="submission" date="2016-10" db="EMBL/GenBank/DDBJ databases">
        <authorList>
            <person name="Varghese N."/>
            <person name="Submissions S."/>
        </authorList>
    </citation>
    <scope>NUCLEOTIDE SEQUENCE [LARGE SCALE GENOMIC DNA]</scope>
    <source>
        <strain evidence="11">DSM 22127</strain>
    </source>
</reference>